<gene>
    <name evidence="2" type="ORF">MFIFM68171_01473</name>
</gene>
<dbReference type="Proteomes" id="UP001628179">
    <property type="component" value="Unassembled WGS sequence"/>
</dbReference>
<dbReference type="GeneID" id="98172218"/>
<accession>A0ABQ0G0I8</accession>
<reference evidence="2 3" key="1">
    <citation type="submission" date="2024-09" db="EMBL/GenBank/DDBJ databases">
        <title>Itraconazole resistance in Madurella fahalii resulting from another homologue of gene encoding cytochrome P450 14-alpha sterol demethylase (CYP51).</title>
        <authorList>
            <person name="Yoshioka I."/>
            <person name="Fahal A.H."/>
            <person name="Kaneko S."/>
            <person name="Yaguchi T."/>
        </authorList>
    </citation>
    <scope>NUCLEOTIDE SEQUENCE [LARGE SCALE GENOMIC DNA]</scope>
    <source>
        <strain evidence="2 3">IFM 68171</strain>
    </source>
</reference>
<proteinExistence type="predicted"/>
<organism evidence="2 3">
    <name type="scientific">Madurella fahalii</name>
    <dbReference type="NCBI Taxonomy" id="1157608"/>
    <lineage>
        <taxon>Eukaryota</taxon>
        <taxon>Fungi</taxon>
        <taxon>Dikarya</taxon>
        <taxon>Ascomycota</taxon>
        <taxon>Pezizomycotina</taxon>
        <taxon>Sordariomycetes</taxon>
        <taxon>Sordariomycetidae</taxon>
        <taxon>Sordariales</taxon>
        <taxon>Sordariales incertae sedis</taxon>
        <taxon>Madurella</taxon>
    </lineage>
</organism>
<dbReference type="RefSeq" id="XP_070912996.1">
    <property type="nucleotide sequence ID" value="XM_071056895.1"/>
</dbReference>
<evidence type="ECO:0000313" key="2">
    <source>
        <dbReference type="EMBL" id="GAB1311263.1"/>
    </source>
</evidence>
<dbReference type="EMBL" id="BAAFSV010000001">
    <property type="protein sequence ID" value="GAB1311263.1"/>
    <property type="molecule type" value="Genomic_DNA"/>
</dbReference>
<protein>
    <submittedName>
        <fullName evidence="2">Uncharacterized protein</fullName>
    </submittedName>
</protein>
<feature type="compositionally biased region" description="Basic and acidic residues" evidence="1">
    <location>
        <begin position="90"/>
        <end position="109"/>
    </location>
</feature>
<comment type="caution">
    <text evidence="2">The sequence shown here is derived from an EMBL/GenBank/DDBJ whole genome shotgun (WGS) entry which is preliminary data.</text>
</comment>
<evidence type="ECO:0000256" key="1">
    <source>
        <dbReference type="SAM" id="MobiDB-lite"/>
    </source>
</evidence>
<name>A0ABQ0G0I8_9PEZI</name>
<feature type="region of interest" description="Disordered" evidence="1">
    <location>
        <begin position="90"/>
        <end position="115"/>
    </location>
</feature>
<keyword evidence="3" id="KW-1185">Reference proteome</keyword>
<evidence type="ECO:0000313" key="3">
    <source>
        <dbReference type="Proteomes" id="UP001628179"/>
    </source>
</evidence>
<sequence>MFGKPTPKGWFEVEVRPNYNNPRKLKKILDGIFKPNEYRIQAQISEINKPRDEAIATPKASSKNRLRTFANMLSGMGIARYSAKRGAKAKEANASEELKDQNKAKDAVNKTDTGN</sequence>